<dbReference type="SMART" id="SM01260">
    <property type="entry name" value="LANC_like"/>
    <property type="match status" value="1"/>
</dbReference>
<protein>
    <submittedName>
        <fullName evidence="3">Lantibiotic biosynthesis protein</fullName>
    </submittedName>
</protein>
<dbReference type="Pfam" id="PF05147">
    <property type="entry name" value="LANC_like"/>
    <property type="match status" value="1"/>
</dbReference>
<evidence type="ECO:0000313" key="3">
    <source>
        <dbReference type="EMBL" id="CEX61717.1"/>
    </source>
</evidence>
<dbReference type="OrthoDB" id="1882482at2"/>
<proteinExistence type="predicted"/>
<feature type="binding site" evidence="1">
    <location>
        <position position="330"/>
    </location>
    <ligand>
        <name>Zn(2+)</name>
        <dbReference type="ChEBI" id="CHEBI:29105"/>
    </ligand>
</feature>
<reference evidence="9 10" key="2">
    <citation type="submission" date="2019-04" db="EMBL/GenBank/DDBJ databases">
        <authorList>
            <consortium name="Pathogen Informatics"/>
        </authorList>
    </citation>
    <scope>NUCLEOTIDE SEQUENCE [LARGE SCALE GENOMIC DNA]</scope>
    <source>
        <strain evidence="7 9">GPSC22</strain>
        <strain evidence="6 10">GPSC54</strain>
    </source>
</reference>
<dbReference type="EMBL" id="CFFA01000001">
    <property type="protein sequence ID" value="CEX61717.1"/>
    <property type="molecule type" value="Genomic_DNA"/>
</dbReference>
<dbReference type="EMBL" id="CAAXWD010000001">
    <property type="protein sequence ID" value="VQC95894.1"/>
    <property type="molecule type" value="Genomic_DNA"/>
</dbReference>
<evidence type="ECO:0000313" key="10">
    <source>
        <dbReference type="Proteomes" id="UP000310822"/>
    </source>
</evidence>
<feature type="binding site" evidence="1">
    <location>
        <position position="281"/>
    </location>
    <ligand>
        <name>Zn(2+)</name>
        <dbReference type="ChEBI" id="CHEBI:29105"/>
    </ligand>
</feature>
<keyword evidence="2" id="KW-0812">Transmembrane</keyword>
<comment type="caution">
    <text evidence="3">The sequence shown here is derived from an EMBL/GenBank/DDBJ whole genome shotgun (WGS) entry which is preliminary data.</text>
</comment>
<dbReference type="Proteomes" id="UP000048507">
    <property type="component" value="Unassembled WGS sequence"/>
</dbReference>
<dbReference type="EMBL" id="WNIA01000069">
    <property type="protein sequence ID" value="MTV99340.1"/>
    <property type="molecule type" value="Genomic_DNA"/>
</dbReference>
<evidence type="ECO:0000256" key="2">
    <source>
        <dbReference type="SAM" id="Phobius"/>
    </source>
</evidence>
<dbReference type="EMBL" id="WNHN01000030">
    <property type="protein sequence ID" value="MTV77248.1"/>
    <property type="molecule type" value="Genomic_DNA"/>
</dbReference>
<sequence length="425" mass="48937">MRNIIKKYDEIINKVDSLVLDNNIIDLLQRSCYTENRSYLSEYPSIIIYLSYRLANCDDNEHSKLLYNRVNYYLHELLKSIKLNSRNNISMCYGFSGYVYALKLLPKRSKEYSKLLETLETILVSLTRDRLSEIKKSNKVKEEYIDVIQGVSSVGKYFLSKDKLTSNQELLLKGVLNYLAGVINNKPTIYPEYMPNEKLKRKFPNGYINLGVAHGILGPLYVLALGFKKFNMPEYLISLKKGLSYYEKTFQTNKIGKIIGWNGRVSAEVESEKFEYNLSWCYGSLGMARVLYNISKIIDIPKLQELATDVFHSSIYYLNSSEILNNAICHGRSGIMLLFNLMYLDTGESQFKAISDNLFKEIVNKATDSEYIFVERDIYFRGVNYDEVIEYIDFGLLNGVSGIVLALMAQRTGNASPLAEMFFMQ</sequence>
<dbReference type="Proteomes" id="UP000437160">
    <property type="component" value="Unassembled WGS sequence"/>
</dbReference>
<evidence type="ECO:0000313" key="7">
    <source>
        <dbReference type="EMBL" id="VQC95894.1"/>
    </source>
</evidence>
<dbReference type="CDD" id="cd04793">
    <property type="entry name" value="LanC"/>
    <property type="match status" value="1"/>
</dbReference>
<evidence type="ECO:0000313" key="4">
    <source>
        <dbReference type="EMBL" id="MTV77248.1"/>
    </source>
</evidence>
<keyword evidence="1" id="KW-0479">Metal-binding</keyword>
<dbReference type="Proteomes" id="UP000310822">
    <property type="component" value="Unassembled WGS sequence"/>
</dbReference>
<dbReference type="Proteomes" id="UP000298847">
    <property type="component" value="Unassembled WGS sequence"/>
</dbReference>
<evidence type="ECO:0000313" key="11">
    <source>
        <dbReference type="Proteomes" id="UP000437160"/>
    </source>
</evidence>
<evidence type="ECO:0000313" key="5">
    <source>
        <dbReference type="EMBL" id="MTV99340.1"/>
    </source>
</evidence>
<accession>A0A0B7LKW6</accession>
<dbReference type="GO" id="GO:0031179">
    <property type="term" value="P:peptide modification"/>
    <property type="evidence" value="ECO:0007669"/>
    <property type="project" value="InterPro"/>
</dbReference>
<dbReference type="AlphaFoldDB" id="A0A0B7LKW6"/>
<feature type="transmembrane region" description="Helical" evidence="2">
    <location>
        <begin position="207"/>
        <end position="227"/>
    </location>
</feature>
<dbReference type="GO" id="GO:0046872">
    <property type="term" value="F:metal ion binding"/>
    <property type="evidence" value="ECO:0007669"/>
    <property type="project" value="UniProtKB-KW"/>
</dbReference>
<dbReference type="InterPro" id="IPR007822">
    <property type="entry name" value="LANC-like"/>
</dbReference>
<evidence type="ECO:0000313" key="8">
    <source>
        <dbReference type="Proteomes" id="UP000048507"/>
    </source>
</evidence>
<dbReference type="Gene3D" id="1.50.10.20">
    <property type="match status" value="1"/>
</dbReference>
<dbReference type="EMBL" id="CAASIK010000003">
    <property type="protein sequence ID" value="VNB42810.1"/>
    <property type="molecule type" value="Genomic_DNA"/>
</dbReference>
<gene>
    <name evidence="3" type="primary">nisC</name>
    <name evidence="3" type="ORF">ERS019209_00172</name>
    <name evidence="4" type="ORF">GM535_08150</name>
    <name evidence="5" type="ORF">GM536_09750</name>
    <name evidence="6" type="ORF">SAMEA2783718_00658</name>
    <name evidence="7" type="ORF">SAMEA3354366_00753</name>
</gene>
<reference evidence="4 11" key="3">
    <citation type="submission" date="2019-11" db="EMBL/GenBank/DDBJ databases">
        <title>Growth characteristics of pneumococcus vary with the chemical composition of the capsule and with environmental conditions.</title>
        <authorList>
            <person name="Tothpal A."/>
            <person name="Desobry K."/>
            <person name="Joshi S."/>
            <person name="Wyllie A.L."/>
            <person name="Weinberger D.M."/>
        </authorList>
    </citation>
    <scope>NUCLEOTIDE SEQUENCE [LARGE SCALE GENOMIC DNA]</scope>
    <source>
        <strain evidence="4">Pnumococcus10A</strain>
        <strain evidence="5">Pnumococcus19F</strain>
        <strain evidence="11">pnumococcus19F</strain>
    </source>
</reference>
<reference evidence="3 8" key="1">
    <citation type="submission" date="2015-03" db="EMBL/GenBank/DDBJ databases">
        <authorList>
            <consortium name="Pathogen Informatics"/>
            <person name="Murphy D."/>
        </authorList>
    </citation>
    <scope>NUCLEOTIDE SEQUENCE [LARGE SCALE GENOMIC DNA]</scope>
    <source>
        <strain evidence="3">SMRU51</strain>
        <strain evidence="8">type strain: N</strain>
    </source>
</reference>
<keyword evidence="2" id="KW-1133">Transmembrane helix</keyword>
<evidence type="ECO:0000256" key="1">
    <source>
        <dbReference type="PIRSR" id="PIRSR607822-1"/>
    </source>
</evidence>
<evidence type="ECO:0000313" key="6">
    <source>
        <dbReference type="EMBL" id="VNB42810.1"/>
    </source>
</evidence>
<name>A0A0B7LKW6_STREE</name>
<dbReference type="Proteomes" id="UP000729182">
    <property type="component" value="Unassembled WGS sequence"/>
</dbReference>
<dbReference type="InterPro" id="IPR033889">
    <property type="entry name" value="LanC"/>
</dbReference>
<evidence type="ECO:0000313" key="9">
    <source>
        <dbReference type="Proteomes" id="UP000298847"/>
    </source>
</evidence>
<dbReference type="PRINTS" id="PR01955">
    <property type="entry name" value="LANCFRANKIA"/>
</dbReference>
<dbReference type="RefSeq" id="WP_001244305.1">
    <property type="nucleotide sequence ID" value="NZ_CAXKUH010000002.1"/>
</dbReference>
<keyword evidence="2" id="KW-0472">Membrane</keyword>
<keyword evidence="1" id="KW-0862">Zinc</keyword>
<feature type="binding site" evidence="1">
    <location>
        <position position="329"/>
    </location>
    <ligand>
        <name>Zn(2+)</name>
        <dbReference type="ChEBI" id="CHEBI:29105"/>
    </ligand>
</feature>
<organism evidence="3 8">
    <name type="scientific">Streptococcus pneumoniae</name>
    <dbReference type="NCBI Taxonomy" id="1313"/>
    <lineage>
        <taxon>Bacteria</taxon>
        <taxon>Bacillati</taxon>
        <taxon>Bacillota</taxon>
        <taxon>Bacilli</taxon>
        <taxon>Lactobacillales</taxon>
        <taxon>Streptococcaceae</taxon>
        <taxon>Streptococcus</taxon>
    </lineage>
</organism>
<dbReference type="SUPFAM" id="SSF158745">
    <property type="entry name" value="LanC-like"/>
    <property type="match status" value="1"/>
</dbReference>